<feature type="compositionally biased region" description="Basic residues" evidence="1">
    <location>
        <begin position="214"/>
        <end position="224"/>
    </location>
</feature>
<protein>
    <submittedName>
        <fullName evidence="2">Uncharacterized protein</fullName>
    </submittedName>
</protein>
<comment type="caution">
    <text evidence="2">The sequence shown here is derived from an EMBL/GenBank/DDBJ whole genome shotgun (WGS) entry which is preliminary data.</text>
</comment>
<feature type="compositionally biased region" description="Low complexity" evidence="1">
    <location>
        <begin position="339"/>
        <end position="350"/>
    </location>
</feature>
<dbReference type="Proteomes" id="UP000813824">
    <property type="component" value="Unassembled WGS sequence"/>
</dbReference>
<name>A0A8K0UK04_9AGAR</name>
<feature type="region of interest" description="Disordered" evidence="1">
    <location>
        <begin position="241"/>
        <end position="266"/>
    </location>
</feature>
<proteinExistence type="predicted"/>
<feature type="region of interest" description="Disordered" evidence="1">
    <location>
        <begin position="308"/>
        <end position="473"/>
    </location>
</feature>
<reference evidence="2" key="1">
    <citation type="journal article" date="2021" name="New Phytol.">
        <title>Evolutionary innovations through gain and loss of genes in the ectomycorrhizal Boletales.</title>
        <authorList>
            <person name="Wu G."/>
            <person name="Miyauchi S."/>
            <person name="Morin E."/>
            <person name="Kuo A."/>
            <person name="Drula E."/>
            <person name="Varga T."/>
            <person name="Kohler A."/>
            <person name="Feng B."/>
            <person name="Cao Y."/>
            <person name="Lipzen A."/>
            <person name="Daum C."/>
            <person name="Hundley H."/>
            <person name="Pangilinan J."/>
            <person name="Johnson J."/>
            <person name="Barry K."/>
            <person name="LaButti K."/>
            <person name="Ng V."/>
            <person name="Ahrendt S."/>
            <person name="Min B."/>
            <person name="Choi I.G."/>
            <person name="Park H."/>
            <person name="Plett J.M."/>
            <person name="Magnuson J."/>
            <person name="Spatafora J.W."/>
            <person name="Nagy L.G."/>
            <person name="Henrissat B."/>
            <person name="Grigoriev I.V."/>
            <person name="Yang Z.L."/>
            <person name="Xu J."/>
            <person name="Martin F.M."/>
        </authorList>
    </citation>
    <scope>NUCLEOTIDE SEQUENCE</scope>
    <source>
        <strain evidence="2">KKN 215</strain>
    </source>
</reference>
<keyword evidence="3" id="KW-1185">Reference proteome</keyword>
<organism evidence="2 3">
    <name type="scientific">Cristinia sonorae</name>
    <dbReference type="NCBI Taxonomy" id="1940300"/>
    <lineage>
        <taxon>Eukaryota</taxon>
        <taxon>Fungi</taxon>
        <taxon>Dikarya</taxon>
        <taxon>Basidiomycota</taxon>
        <taxon>Agaricomycotina</taxon>
        <taxon>Agaricomycetes</taxon>
        <taxon>Agaricomycetidae</taxon>
        <taxon>Agaricales</taxon>
        <taxon>Pleurotineae</taxon>
        <taxon>Stephanosporaceae</taxon>
        <taxon>Cristinia</taxon>
    </lineage>
</organism>
<feature type="region of interest" description="Disordered" evidence="1">
    <location>
        <begin position="174"/>
        <end position="225"/>
    </location>
</feature>
<feature type="compositionally biased region" description="Basic and acidic residues" evidence="1">
    <location>
        <begin position="243"/>
        <end position="255"/>
    </location>
</feature>
<feature type="compositionally biased region" description="Polar residues" evidence="1">
    <location>
        <begin position="195"/>
        <end position="210"/>
    </location>
</feature>
<gene>
    <name evidence="2" type="ORF">BXZ70DRAFT_334099</name>
</gene>
<sequence>MGRWTLDHHDNVLRNKLKNLISSAVKRNKLEKGEPTITYEAFVEELDEGDAFTSALIDVLVKEMAERRTRPNPIDRRLFISERTAKSLSLQASSRVYQSRSRRRFNFLEYPTAPPPLDPSDTEDDFGQPHELPAPEGVRINTDLYDAYASTYLPATGDAIRQSEHEGIMSRLLADLPPYPTDSEQALSPPPQSPPTTGFRNSFWGTSAAGSSLHRSHSLRRPTRSRTDAFHDFTLRRRLATRTNDDGENHSHDDTTGEGTWDFGGTSRFRDEAAASEAAAHGRAPLQHARRFFPLSAWTSARRRIPPGSAHVWGAEPAEPTTPEDAVRAGSQDATNEATGTSSGPQTSSQLWYTLTSGRTLPSTSTSGDQRRHSTGSSPRRLLAPRLRRGGIRAPESMLSRYASPSMESVATVVMADTPPSPERPTAPRSDDVGAETSLGSSSRDGAGGSWEPNEEAVQLLTPRSVSPPAEDA</sequence>
<dbReference type="AlphaFoldDB" id="A0A8K0UK04"/>
<accession>A0A8K0UK04</accession>
<feature type="compositionally biased region" description="Low complexity" evidence="1">
    <location>
        <begin position="376"/>
        <end position="385"/>
    </location>
</feature>
<evidence type="ECO:0000256" key="1">
    <source>
        <dbReference type="SAM" id="MobiDB-lite"/>
    </source>
</evidence>
<evidence type="ECO:0000313" key="2">
    <source>
        <dbReference type="EMBL" id="KAH8096735.1"/>
    </source>
</evidence>
<feature type="compositionally biased region" description="Polar residues" evidence="1">
    <location>
        <begin position="351"/>
        <end position="368"/>
    </location>
</feature>
<dbReference type="EMBL" id="JAEVFJ010000023">
    <property type="protein sequence ID" value="KAH8096735.1"/>
    <property type="molecule type" value="Genomic_DNA"/>
</dbReference>
<evidence type="ECO:0000313" key="3">
    <source>
        <dbReference type="Proteomes" id="UP000813824"/>
    </source>
</evidence>
<dbReference type="OrthoDB" id="3253137at2759"/>